<dbReference type="InterPro" id="IPR027417">
    <property type="entry name" value="P-loop_NTPase"/>
</dbReference>
<dbReference type="EMBL" id="PZBZ01000020">
    <property type="protein sequence ID" value="PTG15148.1"/>
    <property type="molecule type" value="Genomic_DNA"/>
</dbReference>
<dbReference type="SUPFAM" id="SSF52540">
    <property type="entry name" value="P-loop containing nucleoside triphosphate hydrolases"/>
    <property type="match status" value="2"/>
</dbReference>
<evidence type="ECO:0000256" key="1">
    <source>
        <dbReference type="ARBA" id="ARBA00004202"/>
    </source>
</evidence>
<sequence length="465" mass="52847">MLKATNLRLKYPSAPHKIFDGLDIEIKDKEKVLLLGPSGSGKSTLLNVLSGIVPHLIDLPMKYDSLTISQNAGVIFQDPDAQFCMPQVNEELAFILENLQIPRKEMDAKIQAALEAVGLDINPKQAIHQLSGGMKQKLAIAGTLLQQTDTLFLDEPTAMLDTEATENLWQLLRTLWKDQTVLIVEHKVEHIWDYVDRVILMNQHGQIIQEGAPNDILEHYEDILSEYGVWHPKAWNHAPKPLLTDTTSPAFELHFHEGVIQRGKRTLYTVENFKIQAGDWAIITGKNGTGKTTFFESLMQLIPYKGTVTFNHTPVRKLKFAASHLFLVYQNPELQFLQNSVYDEILINFTHFDQVNAQKEVEDILAHLDLTHVKDQHPFELSMGQKRRLSVAVALSTSADIILLDEPTFGLDSHNTFKLIDLFQERIQKGQAIIMITHDPEIIARYPSKHFIIDHEKMYESGNVQ</sequence>
<evidence type="ECO:0000256" key="3">
    <source>
        <dbReference type="ARBA" id="ARBA00022448"/>
    </source>
</evidence>
<dbReference type="SMART" id="SM00382">
    <property type="entry name" value="AAA"/>
    <property type="match status" value="2"/>
</dbReference>
<dbReference type="AlphaFoldDB" id="A0AAE5SZK7"/>
<dbReference type="CDD" id="cd03225">
    <property type="entry name" value="ABC_cobalt_CbiO_domain1"/>
    <property type="match status" value="2"/>
</dbReference>
<evidence type="ECO:0000259" key="9">
    <source>
        <dbReference type="PROSITE" id="PS50893"/>
    </source>
</evidence>
<dbReference type="GO" id="GO:0042626">
    <property type="term" value="F:ATPase-coupled transmembrane transporter activity"/>
    <property type="evidence" value="ECO:0007669"/>
    <property type="project" value="TreeGrafter"/>
</dbReference>
<keyword evidence="4" id="KW-1003">Cell membrane</keyword>
<keyword evidence="8" id="KW-0472">Membrane</keyword>
<proteinExistence type="inferred from homology"/>
<dbReference type="PANTHER" id="PTHR43553">
    <property type="entry name" value="HEAVY METAL TRANSPORTER"/>
    <property type="match status" value="1"/>
</dbReference>
<evidence type="ECO:0000256" key="5">
    <source>
        <dbReference type="ARBA" id="ARBA00022741"/>
    </source>
</evidence>
<gene>
    <name evidence="11" type="ORF">BU653_04925</name>
    <name evidence="10" type="ORF">RCF65_05820</name>
</gene>
<dbReference type="Gene3D" id="3.40.50.300">
    <property type="entry name" value="P-loop containing nucleotide triphosphate hydrolases"/>
    <property type="match status" value="2"/>
</dbReference>
<name>A0AAE5SZK7_STACR</name>
<dbReference type="PROSITE" id="PS50893">
    <property type="entry name" value="ABC_TRANSPORTER_2"/>
    <property type="match status" value="2"/>
</dbReference>
<feature type="domain" description="ABC transporter" evidence="9">
    <location>
        <begin position="253"/>
        <end position="465"/>
    </location>
</feature>
<keyword evidence="6 11" id="KW-0067">ATP-binding</keyword>
<evidence type="ECO:0000313" key="11">
    <source>
        <dbReference type="EMBL" id="PTG15148.1"/>
    </source>
</evidence>
<dbReference type="Proteomes" id="UP001240157">
    <property type="component" value="Unassembled WGS sequence"/>
</dbReference>
<dbReference type="GO" id="GO:0016887">
    <property type="term" value="F:ATP hydrolysis activity"/>
    <property type="evidence" value="ECO:0007669"/>
    <property type="project" value="InterPro"/>
</dbReference>
<keyword evidence="3" id="KW-0813">Transport</keyword>
<evidence type="ECO:0000256" key="8">
    <source>
        <dbReference type="ARBA" id="ARBA00023136"/>
    </source>
</evidence>
<keyword evidence="5" id="KW-0547">Nucleotide-binding</keyword>
<evidence type="ECO:0000313" key="10">
    <source>
        <dbReference type="EMBL" id="MDQ7175502.1"/>
    </source>
</evidence>
<evidence type="ECO:0000313" key="13">
    <source>
        <dbReference type="Proteomes" id="UP001240157"/>
    </source>
</evidence>
<comment type="caution">
    <text evidence="11">The sequence shown here is derived from an EMBL/GenBank/DDBJ whole genome shotgun (WGS) entry which is preliminary data.</text>
</comment>
<reference evidence="11 12" key="1">
    <citation type="journal article" date="2016" name="Front. Microbiol.">
        <title>Comprehensive Phylogenetic Analysis of Bovine Non-aureus Staphylococci Species Based on Whole-Genome Sequencing.</title>
        <authorList>
            <person name="Naushad S."/>
            <person name="Barkema H.W."/>
            <person name="Luby C."/>
            <person name="Condas L.A."/>
            <person name="Nobrega D.B."/>
            <person name="Carson D.A."/>
            <person name="De Buck J."/>
        </authorList>
    </citation>
    <scope>NUCLEOTIDE SEQUENCE [LARGE SCALE GENOMIC DNA]</scope>
    <source>
        <strain evidence="11 12">SNUC 505</strain>
    </source>
</reference>
<feature type="domain" description="ABC transporter" evidence="9">
    <location>
        <begin position="2"/>
        <end position="229"/>
    </location>
</feature>
<dbReference type="PROSITE" id="PS00211">
    <property type="entry name" value="ABC_TRANSPORTER_1"/>
    <property type="match status" value="1"/>
</dbReference>
<dbReference type="Proteomes" id="UP000242704">
    <property type="component" value="Unassembled WGS sequence"/>
</dbReference>
<evidence type="ECO:0000256" key="2">
    <source>
        <dbReference type="ARBA" id="ARBA00005417"/>
    </source>
</evidence>
<dbReference type="GO" id="GO:0043190">
    <property type="term" value="C:ATP-binding cassette (ABC) transporter complex"/>
    <property type="evidence" value="ECO:0007669"/>
    <property type="project" value="TreeGrafter"/>
</dbReference>
<evidence type="ECO:0000256" key="7">
    <source>
        <dbReference type="ARBA" id="ARBA00022967"/>
    </source>
</evidence>
<dbReference type="Pfam" id="PF00005">
    <property type="entry name" value="ABC_tran"/>
    <property type="match status" value="2"/>
</dbReference>
<keyword evidence="7" id="KW-1278">Translocase</keyword>
<accession>A0AAE5SZK7</accession>
<dbReference type="InterPro" id="IPR015856">
    <property type="entry name" value="ABC_transpr_CbiO/EcfA_su"/>
</dbReference>
<dbReference type="RefSeq" id="WP_103159444.1">
    <property type="nucleotide sequence ID" value="NZ_BMDK01000001.1"/>
</dbReference>
<dbReference type="EMBL" id="JAVGJF010000027">
    <property type="protein sequence ID" value="MDQ7175502.1"/>
    <property type="molecule type" value="Genomic_DNA"/>
</dbReference>
<evidence type="ECO:0000256" key="6">
    <source>
        <dbReference type="ARBA" id="ARBA00022840"/>
    </source>
</evidence>
<dbReference type="InterPro" id="IPR003439">
    <property type="entry name" value="ABC_transporter-like_ATP-bd"/>
</dbReference>
<evidence type="ECO:0000256" key="4">
    <source>
        <dbReference type="ARBA" id="ARBA00022475"/>
    </source>
</evidence>
<reference evidence="10 13" key="3">
    <citation type="submission" date="2023-08" db="EMBL/GenBank/DDBJ databases">
        <title>Whole genome sequencing of Staphylococcus chromogenes NNSch 2386.</title>
        <authorList>
            <person name="Kropotov V.S."/>
            <person name="Boriskina E.V."/>
            <person name="Gordinskaya N.A."/>
            <person name="Shkurkina I.S."/>
            <person name="Kryazhev D.V."/>
            <person name="Alekseeva A.E."/>
            <person name="Makhova M.A."/>
        </authorList>
    </citation>
    <scope>NUCLEOTIDE SEQUENCE [LARGE SCALE GENOMIC DNA]</scope>
    <source>
        <strain evidence="10 13">NNSch 2386</strain>
    </source>
</reference>
<comment type="subcellular location">
    <subcellularLocation>
        <location evidence="1">Cell membrane</location>
        <topology evidence="1">Peripheral membrane protein</topology>
    </subcellularLocation>
</comment>
<dbReference type="InterPro" id="IPR017871">
    <property type="entry name" value="ABC_transporter-like_CS"/>
</dbReference>
<reference evidence="11" key="2">
    <citation type="submission" date="2018-03" db="EMBL/GenBank/DDBJ databases">
        <authorList>
            <person name="Naushad S."/>
        </authorList>
    </citation>
    <scope>NUCLEOTIDE SEQUENCE</scope>
    <source>
        <strain evidence="11">SNUC 505</strain>
    </source>
</reference>
<evidence type="ECO:0000313" key="12">
    <source>
        <dbReference type="Proteomes" id="UP000242704"/>
    </source>
</evidence>
<dbReference type="InterPro" id="IPR050095">
    <property type="entry name" value="ECF_ABC_transporter_ATP-bd"/>
</dbReference>
<dbReference type="InterPro" id="IPR003593">
    <property type="entry name" value="AAA+_ATPase"/>
</dbReference>
<comment type="similarity">
    <text evidence="2">Belongs to the ABC transporter superfamily.</text>
</comment>
<protein>
    <submittedName>
        <fullName evidence="11">ABC transporter ATP-binding protein</fullName>
    </submittedName>
</protein>
<dbReference type="GO" id="GO:0005524">
    <property type="term" value="F:ATP binding"/>
    <property type="evidence" value="ECO:0007669"/>
    <property type="project" value="UniProtKB-KW"/>
</dbReference>
<organism evidence="11 12">
    <name type="scientific">Staphylococcus chromogenes</name>
    <name type="common">Staphylococcus hyicus subsp. chromogenes</name>
    <dbReference type="NCBI Taxonomy" id="46126"/>
    <lineage>
        <taxon>Bacteria</taxon>
        <taxon>Bacillati</taxon>
        <taxon>Bacillota</taxon>
        <taxon>Bacilli</taxon>
        <taxon>Bacillales</taxon>
        <taxon>Staphylococcaceae</taxon>
        <taxon>Staphylococcus</taxon>
    </lineage>
</organism>